<evidence type="ECO:0000259" key="13">
    <source>
        <dbReference type="Pfam" id="PF00156"/>
    </source>
</evidence>
<evidence type="ECO:0000256" key="12">
    <source>
        <dbReference type="HAMAP-Rule" id="MF_00004"/>
    </source>
</evidence>
<dbReference type="PANTHER" id="PTHR32315:SF3">
    <property type="entry name" value="ADENINE PHOSPHORIBOSYLTRANSFERASE"/>
    <property type="match status" value="1"/>
</dbReference>
<dbReference type="NCBIfam" id="NF002634">
    <property type="entry name" value="PRK02304.1-3"/>
    <property type="match status" value="1"/>
</dbReference>
<keyword evidence="9 12" id="KW-0328">Glycosyltransferase</keyword>
<dbReference type="STRING" id="641691.SAMN05421636_105338"/>
<dbReference type="EC" id="2.4.2.7" evidence="7 12"/>
<dbReference type="UniPathway" id="UPA00588">
    <property type="reaction ID" value="UER00646"/>
</dbReference>
<comment type="catalytic activity">
    <reaction evidence="1 12">
        <text>AMP + diphosphate = 5-phospho-alpha-D-ribose 1-diphosphate + adenine</text>
        <dbReference type="Rhea" id="RHEA:16609"/>
        <dbReference type="ChEBI" id="CHEBI:16708"/>
        <dbReference type="ChEBI" id="CHEBI:33019"/>
        <dbReference type="ChEBI" id="CHEBI:58017"/>
        <dbReference type="ChEBI" id="CHEBI:456215"/>
        <dbReference type="EC" id="2.4.2.7"/>
    </reaction>
</comment>
<proteinExistence type="inferred from homology"/>
<keyword evidence="15" id="KW-1185">Reference proteome</keyword>
<dbReference type="GO" id="GO:0002055">
    <property type="term" value="F:adenine binding"/>
    <property type="evidence" value="ECO:0007669"/>
    <property type="project" value="TreeGrafter"/>
</dbReference>
<comment type="similarity">
    <text evidence="5 12">Belongs to the purine/pyrimidine phosphoribosyltransferase family.</text>
</comment>
<evidence type="ECO:0000313" key="14">
    <source>
        <dbReference type="EMBL" id="SDE51229.1"/>
    </source>
</evidence>
<accession>A0A1G7DIB7</accession>
<dbReference type="InterPro" id="IPR029057">
    <property type="entry name" value="PRTase-like"/>
</dbReference>
<dbReference type="NCBIfam" id="TIGR01090">
    <property type="entry name" value="apt"/>
    <property type="match status" value="1"/>
</dbReference>
<dbReference type="GO" id="GO:0003999">
    <property type="term" value="F:adenine phosphoribosyltransferase activity"/>
    <property type="evidence" value="ECO:0007669"/>
    <property type="project" value="UniProtKB-UniRule"/>
</dbReference>
<evidence type="ECO:0000313" key="15">
    <source>
        <dbReference type="Proteomes" id="UP000199109"/>
    </source>
</evidence>
<dbReference type="EMBL" id="FNAO01000005">
    <property type="protein sequence ID" value="SDE51229.1"/>
    <property type="molecule type" value="Genomic_DNA"/>
</dbReference>
<evidence type="ECO:0000256" key="2">
    <source>
        <dbReference type="ARBA" id="ARBA00003968"/>
    </source>
</evidence>
<evidence type="ECO:0000256" key="1">
    <source>
        <dbReference type="ARBA" id="ARBA00000868"/>
    </source>
</evidence>
<dbReference type="GO" id="GO:0016208">
    <property type="term" value="F:AMP binding"/>
    <property type="evidence" value="ECO:0007669"/>
    <property type="project" value="TreeGrafter"/>
</dbReference>
<dbReference type="Gene3D" id="3.40.50.2020">
    <property type="match status" value="1"/>
</dbReference>
<dbReference type="GO" id="GO:0006166">
    <property type="term" value="P:purine ribonucleoside salvage"/>
    <property type="evidence" value="ECO:0007669"/>
    <property type="project" value="UniProtKB-UniRule"/>
</dbReference>
<comment type="subcellular location">
    <subcellularLocation>
        <location evidence="3 12">Cytoplasm</location>
    </subcellularLocation>
</comment>
<name>A0A1G7DIB7_9FLAO</name>
<dbReference type="GO" id="GO:0044209">
    <property type="term" value="P:AMP salvage"/>
    <property type="evidence" value="ECO:0007669"/>
    <property type="project" value="UniProtKB-UniRule"/>
</dbReference>
<evidence type="ECO:0000256" key="11">
    <source>
        <dbReference type="ARBA" id="ARBA00022726"/>
    </source>
</evidence>
<dbReference type="InterPro" id="IPR000836">
    <property type="entry name" value="PRTase_dom"/>
</dbReference>
<dbReference type="FunFam" id="3.40.50.2020:FF:000004">
    <property type="entry name" value="Adenine phosphoribosyltransferase"/>
    <property type="match status" value="1"/>
</dbReference>
<reference evidence="14 15" key="1">
    <citation type="submission" date="2016-10" db="EMBL/GenBank/DDBJ databases">
        <authorList>
            <person name="de Groot N.N."/>
        </authorList>
    </citation>
    <scope>NUCLEOTIDE SEQUENCE [LARGE SCALE GENOMIC DNA]</scope>
    <source>
        <strain evidence="14 15">DSM 23421</strain>
    </source>
</reference>
<feature type="domain" description="Phosphoribosyltransferase" evidence="13">
    <location>
        <begin position="27"/>
        <end position="162"/>
    </location>
</feature>
<dbReference type="HAMAP" id="MF_00004">
    <property type="entry name" value="Aden_phosphoribosyltr"/>
    <property type="match status" value="1"/>
</dbReference>
<dbReference type="InterPro" id="IPR050054">
    <property type="entry name" value="UPRTase/APRTase"/>
</dbReference>
<comment type="pathway">
    <text evidence="4 12">Purine metabolism; AMP biosynthesis via salvage pathway; AMP from adenine: step 1/1.</text>
</comment>
<dbReference type="CDD" id="cd06223">
    <property type="entry name" value="PRTases_typeI"/>
    <property type="match status" value="1"/>
</dbReference>
<evidence type="ECO:0000256" key="5">
    <source>
        <dbReference type="ARBA" id="ARBA00008391"/>
    </source>
</evidence>
<sequence length="170" mass="18920">MNLKSFIRDIPDFPSKGIIFKDITPLLKDPAAMKLAMDALLDLVGNQKIDKVVGMESRGFFFGPLLALNLNAGFVPVRKPDKLPAEKISVIYDLEYGTDTLEIHKDAIQKGDKVLIHDDVLATGGTAKATCELVERLGGEIVQCNFLMVLDFLNGEEKLRAYEIRTLIHY</sequence>
<evidence type="ECO:0000256" key="9">
    <source>
        <dbReference type="ARBA" id="ARBA00022676"/>
    </source>
</evidence>
<gene>
    <name evidence="12" type="primary">apt</name>
    <name evidence="14" type="ORF">SAMN05421636_105338</name>
</gene>
<dbReference type="RefSeq" id="WP_091868811.1">
    <property type="nucleotide sequence ID" value="NZ_FNAO01000005.1"/>
</dbReference>
<dbReference type="AlphaFoldDB" id="A0A1G7DIB7"/>
<comment type="function">
    <text evidence="2 12">Catalyzes a salvage reaction resulting in the formation of AMP, that is energically less costly than de novo synthesis.</text>
</comment>
<keyword evidence="11 12" id="KW-0660">Purine salvage</keyword>
<dbReference type="PANTHER" id="PTHR32315">
    <property type="entry name" value="ADENINE PHOSPHORIBOSYLTRANSFERASE"/>
    <property type="match status" value="1"/>
</dbReference>
<evidence type="ECO:0000256" key="10">
    <source>
        <dbReference type="ARBA" id="ARBA00022679"/>
    </source>
</evidence>
<dbReference type="GO" id="GO:0005737">
    <property type="term" value="C:cytoplasm"/>
    <property type="evidence" value="ECO:0007669"/>
    <property type="project" value="UniProtKB-SubCell"/>
</dbReference>
<protein>
    <recommendedName>
        <fullName evidence="7 12">Adenine phosphoribosyltransferase</fullName>
        <shortName evidence="12">APRT</shortName>
        <ecNumber evidence="7 12">2.4.2.7</ecNumber>
    </recommendedName>
</protein>
<evidence type="ECO:0000256" key="3">
    <source>
        <dbReference type="ARBA" id="ARBA00004496"/>
    </source>
</evidence>
<keyword evidence="8 12" id="KW-0963">Cytoplasm</keyword>
<dbReference type="InterPro" id="IPR005764">
    <property type="entry name" value="Ade_phspho_trans"/>
</dbReference>
<dbReference type="GO" id="GO:0006168">
    <property type="term" value="P:adenine salvage"/>
    <property type="evidence" value="ECO:0007669"/>
    <property type="project" value="InterPro"/>
</dbReference>
<organism evidence="14 15">
    <name type="scientific">Pricia antarctica</name>
    <dbReference type="NCBI Taxonomy" id="641691"/>
    <lineage>
        <taxon>Bacteria</taxon>
        <taxon>Pseudomonadati</taxon>
        <taxon>Bacteroidota</taxon>
        <taxon>Flavobacteriia</taxon>
        <taxon>Flavobacteriales</taxon>
        <taxon>Flavobacteriaceae</taxon>
        <taxon>Pricia</taxon>
    </lineage>
</organism>
<dbReference type="Pfam" id="PF00156">
    <property type="entry name" value="Pribosyltran"/>
    <property type="match status" value="1"/>
</dbReference>
<evidence type="ECO:0000256" key="6">
    <source>
        <dbReference type="ARBA" id="ARBA00011738"/>
    </source>
</evidence>
<dbReference type="Proteomes" id="UP000199109">
    <property type="component" value="Unassembled WGS sequence"/>
</dbReference>
<comment type="subunit">
    <text evidence="6 12">Homodimer.</text>
</comment>
<evidence type="ECO:0000256" key="4">
    <source>
        <dbReference type="ARBA" id="ARBA00004659"/>
    </source>
</evidence>
<dbReference type="NCBIfam" id="NF002636">
    <property type="entry name" value="PRK02304.1-5"/>
    <property type="match status" value="1"/>
</dbReference>
<evidence type="ECO:0000256" key="7">
    <source>
        <dbReference type="ARBA" id="ARBA00011893"/>
    </source>
</evidence>
<evidence type="ECO:0000256" key="8">
    <source>
        <dbReference type="ARBA" id="ARBA00022490"/>
    </source>
</evidence>
<keyword evidence="10 12" id="KW-0808">Transferase</keyword>
<dbReference type="SUPFAM" id="SSF53271">
    <property type="entry name" value="PRTase-like"/>
    <property type="match status" value="1"/>
</dbReference>
<dbReference type="OrthoDB" id="9803963at2"/>